<name>A0A494XEN2_9BURK</name>
<keyword evidence="1" id="KW-1133">Transmembrane helix</keyword>
<accession>A0A494XEN2</accession>
<sequence>MIALALVLAGCALYSLIRGPLAPHRDAMPGIASMLVAIAPPVAFMLIAACRLSARWRALIVTGVVAAAASAVWIGHTDHSLRMIRFAYLVDHVVANLMLAHWFGRTLRPGIVPFCTQVARRVHRTVSDRVARYTRKVTLAWACVFALVAATSPLVYAAEAFETWLHFVWWSAAPLTIGVFIVEYAVRCIVIPAHERTTAVDMIRAIATMPMPGSSTRSRANAR</sequence>
<feature type="transmembrane region" description="Helical" evidence="1">
    <location>
        <begin position="86"/>
        <end position="104"/>
    </location>
</feature>
<evidence type="ECO:0000313" key="3">
    <source>
        <dbReference type="Proteomes" id="UP000270342"/>
    </source>
</evidence>
<keyword evidence="1" id="KW-0472">Membrane</keyword>
<dbReference type="Proteomes" id="UP000270342">
    <property type="component" value="Unassembled WGS sequence"/>
</dbReference>
<feature type="transmembrane region" description="Helical" evidence="1">
    <location>
        <begin position="28"/>
        <end position="49"/>
    </location>
</feature>
<feature type="transmembrane region" description="Helical" evidence="1">
    <location>
        <begin position="164"/>
        <end position="186"/>
    </location>
</feature>
<protein>
    <submittedName>
        <fullName evidence="2">Uncharacterized protein</fullName>
    </submittedName>
</protein>
<evidence type="ECO:0000256" key="1">
    <source>
        <dbReference type="SAM" id="Phobius"/>
    </source>
</evidence>
<organism evidence="2 3">
    <name type="scientific">Pararobbsia silviterrae</name>
    <dbReference type="NCBI Taxonomy" id="1792498"/>
    <lineage>
        <taxon>Bacteria</taxon>
        <taxon>Pseudomonadati</taxon>
        <taxon>Pseudomonadota</taxon>
        <taxon>Betaproteobacteria</taxon>
        <taxon>Burkholderiales</taxon>
        <taxon>Burkholderiaceae</taxon>
        <taxon>Pararobbsia</taxon>
    </lineage>
</organism>
<feature type="transmembrane region" description="Helical" evidence="1">
    <location>
        <begin position="56"/>
        <end position="74"/>
    </location>
</feature>
<proteinExistence type="predicted"/>
<dbReference type="AlphaFoldDB" id="A0A494XEN2"/>
<feature type="transmembrane region" description="Helical" evidence="1">
    <location>
        <begin position="139"/>
        <end position="158"/>
    </location>
</feature>
<dbReference type="EMBL" id="RBZU01000014">
    <property type="protein sequence ID" value="RKP46604.1"/>
    <property type="molecule type" value="Genomic_DNA"/>
</dbReference>
<keyword evidence="1" id="KW-0812">Transmembrane</keyword>
<keyword evidence="3" id="KW-1185">Reference proteome</keyword>
<gene>
    <name evidence="2" type="ORF">D7S86_24210</name>
</gene>
<evidence type="ECO:0000313" key="2">
    <source>
        <dbReference type="EMBL" id="RKP46604.1"/>
    </source>
</evidence>
<comment type="caution">
    <text evidence="2">The sequence shown here is derived from an EMBL/GenBank/DDBJ whole genome shotgun (WGS) entry which is preliminary data.</text>
</comment>
<reference evidence="2 3" key="1">
    <citation type="submission" date="2018-10" db="EMBL/GenBank/DDBJ databases">
        <title>Robbsia sp. DHC34, isolated from soil.</title>
        <authorList>
            <person name="Gao Z.-H."/>
            <person name="Qiu L.-H."/>
        </authorList>
    </citation>
    <scope>NUCLEOTIDE SEQUENCE [LARGE SCALE GENOMIC DNA]</scope>
    <source>
        <strain evidence="2 3">DHC34</strain>
    </source>
</reference>